<sequence length="203" mass="21309">MAGSPPYFAQWESPELVGAFITGAADPARDPRWAEAGAATPAEYARWAEHLCGMACLRMALAARGVTVTPFALMRRALARGGYVETGDGGIRGLIYAPAVAMLVEEFRVPAQVVTEIEAADIAGLIAAPGDGFVASVHPGIRDPRADPPYRGGHLVLVHAVAPDGALVFHNPSGDTPESQRDVRLPAADFARFFAGRGILIPA</sequence>
<evidence type="ECO:0008006" key="3">
    <source>
        <dbReference type="Google" id="ProtNLM"/>
    </source>
</evidence>
<accession>A0ABS5F499</accession>
<protein>
    <recommendedName>
        <fullName evidence="3">Peptidase C39-like domain-containing protein</fullName>
    </recommendedName>
</protein>
<comment type="caution">
    <text evidence="1">The sequence shown here is derived from an EMBL/GenBank/DDBJ whole genome shotgun (WGS) entry which is preliminary data.</text>
</comment>
<reference evidence="2" key="1">
    <citation type="journal article" date="2021" name="Syst. Appl. Microbiol.">
        <title>Roseomonas hellenica sp. nov., isolated from roots of wild-growing Alkanna tinctoria.</title>
        <authorList>
            <person name="Rat A."/>
            <person name="Naranjo H.D."/>
            <person name="Lebbe L."/>
            <person name="Cnockaert M."/>
            <person name="Krigas N."/>
            <person name="Grigoriadou K."/>
            <person name="Maloupa E."/>
            <person name="Willems A."/>
        </authorList>
    </citation>
    <scope>NUCLEOTIDE SEQUENCE [LARGE SCALE GENOMIC DNA]</scope>
    <source>
        <strain evidence="2">LMG 31523</strain>
    </source>
</reference>
<evidence type="ECO:0000313" key="1">
    <source>
        <dbReference type="EMBL" id="MBR0667360.1"/>
    </source>
</evidence>
<evidence type="ECO:0000313" key="2">
    <source>
        <dbReference type="Proteomes" id="UP001196870"/>
    </source>
</evidence>
<organism evidence="1 2">
    <name type="scientific">Plastoroseomonas hellenica</name>
    <dbReference type="NCBI Taxonomy" id="2687306"/>
    <lineage>
        <taxon>Bacteria</taxon>
        <taxon>Pseudomonadati</taxon>
        <taxon>Pseudomonadota</taxon>
        <taxon>Alphaproteobacteria</taxon>
        <taxon>Acetobacterales</taxon>
        <taxon>Acetobacteraceae</taxon>
        <taxon>Plastoroseomonas</taxon>
    </lineage>
</organism>
<name>A0ABS5F499_9PROT</name>
<dbReference type="Proteomes" id="UP001196870">
    <property type="component" value="Unassembled WGS sequence"/>
</dbReference>
<keyword evidence="2" id="KW-1185">Reference proteome</keyword>
<dbReference type="EMBL" id="JAAGBB010000033">
    <property type="protein sequence ID" value="MBR0667360.1"/>
    <property type="molecule type" value="Genomic_DNA"/>
</dbReference>
<gene>
    <name evidence="1" type="ORF">GXW71_23585</name>
</gene>
<proteinExistence type="predicted"/>